<evidence type="ECO:0000256" key="15">
    <source>
        <dbReference type="ARBA" id="ARBA00036293"/>
    </source>
</evidence>
<keyword evidence="8 17" id="KW-1133">Transmembrane helix</keyword>
<feature type="transmembrane region" description="Helical" evidence="17">
    <location>
        <begin position="70"/>
        <end position="92"/>
    </location>
</feature>
<evidence type="ECO:0000256" key="6">
    <source>
        <dbReference type="ARBA" id="ARBA00022737"/>
    </source>
</evidence>
<evidence type="ECO:0000256" key="3">
    <source>
        <dbReference type="ARBA" id="ARBA00022448"/>
    </source>
</evidence>
<comment type="catalytic activity">
    <reaction evidence="13">
        <text>Fe(2+)(in) = Fe(2+)(out)</text>
        <dbReference type="Rhea" id="RHEA:28486"/>
        <dbReference type="ChEBI" id="CHEBI:29033"/>
    </reaction>
</comment>
<name>A0A6P8F015_CLUHA</name>
<dbReference type="InterPro" id="IPR006667">
    <property type="entry name" value="SLC41_membr_dom"/>
</dbReference>
<evidence type="ECO:0000259" key="19">
    <source>
        <dbReference type="Pfam" id="PF01769"/>
    </source>
</evidence>
<comment type="catalytic activity">
    <reaction evidence="11">
        <text>Mg(2+)(in) = Mg(2+)(out)</text>
        <dbReference type="Rhea" id="RHEA:29827"/>
        <dbReference type="ChEBI" id="CHEBI:18420"/>
    </reaction>
</comment>
<dbReference type="PANTHER" id="PTHR16228:SF25">
    <property type="entry name" value="SOLUTE CARRIER FAMILY 41 MEMBER 2"/>
    <property type="match status" value="1"/>
</dbReference>
<dbReference type="AlphaFoldDB" id="A0A6P8F015"/>
<comment type="similarity">
    <text evidence="2 17">Belongs to the SLC41A transporter family.</text>
</comment>
<keyword evidence="9 17" id="KW-0406">Ion transport</keyword>
<feature type="domain" description="SLC41A/MgtE integral membrane" evidence="19">
    <location>
        <begin position="112"/>
        <end position="245"/>
    </location>
</feature>
<comment type="catalytic activity">
    <reaction evidence="15">
        <text>Ni(2+)(in) = Ni(2+)(out)</text>
        <dbReference type="Rhea" id="RHEA:29831"/>
        <dbReference type="ChEBI" id="CHEBI:49786"/>
    </reaction>
</comment>
<keyword evidence="10 17" id="KW-0472">Membrane</keyword>
<comment type="caution">
    <text evidence="17">Lacks conserved residue(s) required for the propagation of feature annotation.</text>
</comment>
<keyword evidence="6" id="KW-0677">Repeat</keyword>
<evidence type="ECO:0000256" key="1">
    <source>
        <dbReference type="ARBA" id="ARBA00004651"/>
    </source>
</evidence>
<accession>A0A6P8F015</accession>
<evidence type="ECO:0000256" key="13">
    <source>
        <dbReference type="ARBA" id="ARBA00036243"/>
    </source>
</evidence>
<evidence type="ECO:0000256" key="16">
    <source>
        <dbReference type="ARBA" id="ARBA00046252"/>
    </source>
</evidence>
<feature type="transmembrane region" description="Helical" evidence="17">
    <location>
        <begin position="226"/>
        <end position="247"/>
    </location>
</feature>
<comment type="subcellular location">
    <subcellularLocation>
        <location evidence="1">Cell membrane</location>
        <topology evidence="1">Multi-pass membrane protein</topology>
    </subcellularLocation>
    <subcellularLocation>
        <location evidence="17">Membrane</location>
        <topology evidence="17">Multi-pass membrane protein</topology>
    </subcellularLocation>
</comment>
<keyword evidence="20" id="KW-1185">Reference proteome</keyword>
<evidence type="ECO:0000256" key="12">
    <source>
        <dbReference type="ARBA" id="ARBA00036173"/>
    </source>
</evidence>
<comment type="catalytic activity">
    <reaction evidence="14">
        <text>Co(2+)(in) = Co(2+)(out)</text>
        <dbReference type="Rhea" id="RHEA:28578"/>
        <dbReference type="ChEBI" id="CHEBI:48828"/>
    </reaction>
</comment>
<evidence type="ECO:0000256" key="14">
    <source>
        <dbReference type="ARBA" id="ARBA00036245"/>
    </source>
</evidence>
<proteinExistence type="inferred from homology"/>
<evidence type="ECO:0000256" key="5">
    <source>
        <dbReference type="ARBA" id="ARBA00022692"/>
    </source>
</evidence>
<dbReference type="Proteomes" id="UP000515152">
    <property type="component" value="Chromosome 3"/>
</dbReference>
<evidence type="ECO:0000256" key="17">
    <source>
        <dbReference type="RuleBase" id="RU369007"/>
    </source>
</evidence>
<dbReference type="InterPro" id="IPR045349">
    <property type="entry name" value="SLC41A1-3"/>
</dbReference>
<keyword evidence="4" id="KW-1003">Cell membrane</keyword>
<dbReference type="PANTHER" id="PTHR16228">
    <property type="entry name" value="DIVALENT CATION TRANSPORTER SOLUTE CARRIER FAMILY 41"/>
    <property type="match status" value="1"/>
</dbReference>
<keyword evidence="7 17" id="KW-0460">Magnesium</keyword>
<dbReference type="InterPro" id="IPR036739">
    <property type="entry name" value="SLC41_membr_dom_sf"/>
</dbReference>
<evidence type="ECO:0000256" key="2">
    <source>
        <dbReference type="ARBA" id="ARBA00009749"/>
    </source>
</evidence>
<feature type="compositionally biased region" description="Basic and acidic residues" evidence="18">
    <location>
        <begin position="47"/>
        <end position="57"/>
    </location>
</feature>
<evidence type="ECO:0000256" key="4">
    <source>
        <dbReference type="ARBA" id="ARBA00022475"/>
    </source>
</evidence>
<dbReference type="GO" id="GO:0022890">
    <property type="term" value="F:inorganic cation transmembrane transporter activity"/>
    <property type="evidence" value="ECO:0007669"/>
    <property type="project" value="UniProtKB-UniRule"/>
</dbReference>
<evidence type="ECO:0000256" key="18">
    <source>
        <dbReference type="SAM" id="MobiDB-lite"/>
    </source>
</evidence>
<evidence type="ECO:0000256" key="11">
    <source>
        <dbReference type="ARBA" id="ARBA00034269"/>
    </source>
</evidence>
<gene>
    <name evidence="21" type="primary">slc41a2a</name>
</gene>
<feature type="transmembrane region" description="Helical" evidence="17">
    <location>
        <begin position="184"/>
        <end position="214"/>
    </location>
</feature>
<dbReference type="KEGG" id="char:105901946"/>
<organism evidence="20 21">
    <name type="scientific">Clupea harengus</name>
    <name type="common">Atlantic herring</name>
    <dbReference type="NCBI Taxonomy" id="7950"/>
    <lineage>
        <taxon>Eukaryota</taxon>
        <taxon>Metazoa</taxon>
        <taxon>Chordata</taxon>
        <taxon>Craniata</taxon>
        <taxon>Vertebrata</taxon>
        <taxon>Euteleostomi</taxon>
        <taxon>Actinopterygii</taxon>
        <taxon>Neopterygii</taxon>
        <taxon>Teleostei</taxon>
        <taxon>Clupei</taxon>
        <taxon>Clupeiformes</taxon>
        <taxon>Clupeoidei</taxon>
        <taxon>Clupeidae</taxon>
        <taxon>Clupea</taxon>
    </lineage>
</organism>
<evidence type="ECO:0000256" key="8">
    <source>
        <dbReference type="ARBA" id="ARBA00022989"/>
    </source>
</evidence>
<feature type="transmembrane region" description="Helical" evidence="17">
    <location>
        <begin position="160"/>
        <end position="178"/>
    </location>
</feature>
<evidence type="ECO:0000256" key="7">
    <source>
        <dbReference type="ARBA" id="ARBA00022842"/>
    </source>
</evidence>
<dbReference type="CTD" id="564932"/>
<comment type="function">
    <text evidence="17">Acts as a magnesium transporter.</text>
</comment>
<reference evidence="21" key="1">
    <citation type="submission" date="2025-08" db="UniProtKB">
        <authorList>
            <consortium name="RefSeq"/>
        </authorList>
    </citation>
    <scope>IDENTIFICATION</scope>
</reference>
<feature type="region of interest" description="Disordered" evidence="18">
    <location>
        <begin position="43"/>
        <end position="63"/>
    </location>
</feature>
<dbReference type="SUPFAM" id="SSF161093">
    <property type="entry name" value="MgtE membrane domain-like"/>
    <property type="match status" value="1"/>
</dbReference>
<keyword evidence="5 17" id="KW-0812">Transmembrane</keyword>
<feature type="transmembrane region" description="Helical" evidence="17">
    <location>
        <begin position="259"/>
        <end position="278"/>
    </location>
</feature>
<dbReference type="FunFam" id="1.10.357.20:FF:000001">
    <property type="entry name" value="Solute carrier family 41 member 2"/>
    <property type="match status" value="1"/>
</dbReference>
<dbReference type="GO" id="GO:0005886">
    <property type="term" value="C:plasma membrane"/>
    <property type="evidence" value="ECO:0007669"/>
    <property type="project" value="UniProtKB-SubCell"/>
</dbReference>
<protein>
    <recommendedName>
        <fullName evidence="17">Solute carrier family 41 member</fullName>
    </recommendedName>
</protein>
<evidence type="ECO:0000256" key="10">
    <source>
        <dbReference type="ARBA" id="ARBA00023136"/>
    </source>
</evidence>
<feature type="transmembrane region" description="Helical" evidence="17">
    <location>
        <begin position="98"/>
        <end position="118"/>
    </location>
</feature>
<evidence type="ECO:0000313" key="21">
    <source>
        <dbReference type="RefSeq" id="XP_031417616.1"/>
    </source>
</evidence>
<dbReference type="GO" id="GO:0030001">
    <property type="term" value="P:metal ion transport"/>
    <property type="evidence" value="ECO:0007669"/>
    <property type="project" value="UniProtKB-UniRule"/>
</dbReference>
<dbReference type="RefSeq" id="XP_031417616.1">
    <property type="nucleotide sequence ID" value="XM_031561756.1"/>
</dbReference>
<comment type="function">
    <text evidence="16">Acts as a plasma-membrane magnesium transporter. Can also mediate the transport of other divalent metal cations in an order of Ba(2+) &gt; Ni(2+) &gt; Co(2+) &gt; Fe(2+) &gt; Mn(2+).</text>
</comment>
<dbReference type="GeneID" id="105901946"/>
<dbReference type="OrthoDB" id="5791097at2759"/>
<dbReference type="Gene3D" id="1.10.357.20">
    <property type="entry name" value="SLC41 divalent cation transporters, integral membrane domain"/>
    <property type="match status" value="1"/>
</dbReference>
<evidence type="ECO:0000256" key="9">
    <source>
        <dbReference type="ARBA" id="ARBA00023065"/>
    </source>
</evidence>
<sequence length="347" mass="37471">MAHPGLERAHEDPFEKLTGGSLSLSDRDIRDYKETDPLLRSSRSHRLHLDNDSDGHNSHPHGMPNESVRVMLLQILVPFLLAGIGTVSAGMLLDVIQYWDVFVNITEIFILVPPLLGLKGNLEMTLASRLSTAVNVGKIKNPTEKRNLIIGNLALKQVQATVLGLLAALAACGLGWALTEELTLSHAAVLCCSSVVTAFTASLLQGILMVGVILGAKKMGINPDNVATPIAASFGDLLTLTILAFVGQGLYDCIDTHPYVSYLLCVTLLCLTPVWVVASFQHPESRKLLYTGWEPVITAMFISSMGGLILDKTVSNPNLEGIVVYSPVINGNVEALWFKPRAGVHSF</sequence>
<keyword evidence="3 17" id="KW-0813">Transport</keyword>
<dbReference type="GO" id="GO:0008324">
    <property type="term" value="F:monoatomic cation transmembrane transporter activity"/>
    <property type="evidence" value="ECO:0007669"/>
    <property type="project" value="UniProtKB-UniRule"/>
</dbReference>
<evidence type="ECO:0000313" key="20">
    <source>
        <dbReference type="Proteomes" id="UP000515152"/>
    </source>
</evidence>
<dbReference type="Pfam" id="PF01769">
    <property type="entry name" value="MgtE"/>
    <property type="match status" value="1"/>
</dbReference>
<comment type="catalytic activity">
    <reaction evidence="12">
        <text>Mn(2+)(in) = Mn(2+)(out)</text>
        <dbReference type="Rhea" id="RHEA:28699"/>
        <dbReference type="ChEBI" id="CHEBI:29035"/>
    </reaction>
</comment>